<dbReference type="InterPro" id="IPR015797">
    <property type="entry name" value="NUDIX_hydrolase-like_dom_sf"/>
</dbReference>
<name>A0A6P2BPS2_9ACTN</name>
<dbReference type="GO" id="GO:0016787">
    <property type="term" value="F:hydrolase activity"/>
    <property type="evidence" value="ECO:0007669"/>
    <property type="project" value="UniProtKB-KW"/>
</dbReference>
<dbReference type="Pfam" id="PF00293">
    <property type="entry name" value="NUDIX"/>
    <property type="match status" value="1"/>
</dbReference>
<dbReference type="EMBL" id="RPFW01000010">
    <property type="protein sequence ID" value="TVZ00196.1"/>
    <property type="molecule type" value="Genomic_DNA"/>
</dbReference>
<proteinExistence type="predicted"/>
<protein>
    <submittedName>
        <fullName evidence="2">NUDIX hydrolase</fullName>
    </submittedName>
</protein>
<dbReference type="AlphaFoldDB" id="A0A6P2BPS2"/>
<evidence type="ECO:0000313" key="3">
    <source>
        <dbReference type="Proteomes" id="UP000460272"/>
    </source>
</evidence>
<evidence type="ECO:0000259" key="1">
    <source>
        <dbReference type="PROSITE" id="PS51462"/>
    </source>
</evidence>
<evidence type="ECO:0000313" key="2">
    <source>
        <dbReference type="EMBL" id="TVZ00196.1"/>
    </source>
</evidence>
<gene>
    <name evidence="2" type="ORF">EAS64_39050</name>
</gene>
<dbReference type="InterPro" id="IPR000086">
    <property type="entry name" value="NUDIX_hydrolase_dom"/>
</dbReference>
<keyword evidence="3" id="KW-1185">Reference proteome</keyword>
<dbReference type="SUPFAM" id="SSF55811">
    <property type="entry name" value="Nudix"/>
    <property type="match status" value="1"/>
</dbReference>
<keyword evidence="2" id="KW-0378">Hydrolase</keyword>
<dbReference type="PROSITE" id="PS51462">
    <property type="entry name" value="NUDIX"/>
    <property type="match status" value="1"/>
</dbReference>
<dbReference type="OrthoDB" id="177518at2"/>
<organism evidence="2 3">
    <name type="scientific">Trebonia kvetii</name>
    <dbReference type="NCBI Taxonomy" id="2480626"/>
    <lineage>
        <taxon>Bacteria</taxon>
        <taxon>Bacillati</taxon>
        <taxon>Actinomycetota</taxon>
        <taxon>Actinomycetes</taxon>
        <taxon>Streptosporangiales</taxon>
        <taxon>Treboniaceae</taxon>
        <taxon>Trebonia</taxon>
    </lineage>
</organism>
<feature type="domain" description="Nudix hydrolase" evidence="1">
    <location>
        <begin position="21"/>
        <end position="152"/>
    </location>
</feature>
<dbReference type="Proteomes" id="UP000460272">
    <property type="component" value="Unassembled WGS sequence"/>
</dbReference>
<dbReference type="Gene3D" id="3.90.79.10">
    <property type="entry name" value="Nucleoside Triphosphate Pyrophosphohydrolase"/>
    <property type="match status" value="1"/>
</dbReference>
<comment type="caution">
    <text evidence="2">The sequence shown here is derived from an EMBL/GenBank/DDBJ whole genome shotgun (WGS) entry which is preliminary data.</text>
</comment>
<accession>A0A6P2BPS2</accession>
<sequence>MRLRKDEIERADGSHGTYAVVERDNFAVIIPAENGGFFLVEEYRYPLGRRCWSFPQGSFPKGEDGTPEELARTELAQETGLRAANLARLGTLSASHGSSSQYGEYWLATGLIQGPTDLEPEELGLRHEWVPRAGFEAMIRDERIVDDSSLAGYALLLLAERRGEISLP</sequence>
<reference evidence="2 3" key="1">
    <citation type="submission" date="2018-11" db="EMBL/GenBank/DDBJ databases">
        <title>Trebonia kvetii gen.nov., sp.nov., a novel acidophilic actinobacterium, and proposal of the new actinobacterial family Treboniaceae fam. nov.</title>
        <authorList>
            <person name="Rapoport D."/>
            <person name="Sagova-Mareckova M."/>
            <person name="Sedlacek I."/>
            <person name="Provaznik J."/>
            <person name="Kralova S."/>
            <person name="Pavlinic D."/>
            <person name="Benes V."/>
            <person name="Kopecky J."/>
        </authorList>
    </citation>
    <scope>NUCLEOTIDE SEQUENCE [LARGE SCALE GENOMIC DNA]</scope>
    <source>
        <strain evidence="2 3">15Tr583</strain>
    </source>
</reference>